<dbReference type="Gramene" id="Ma05_t11870.1">
    <property type="protein sequence ID" value="Ma05_p11870.1"/>
    <property type="gene ID" value="Ma05_g11870"/>
</dbReference>
<keyword evidence="2" id="KW-1185">Reference proteome</keyword>
<dbReference type="AlphaFoldDB" id="A0A804J3G6"/>
<sequence>MHFPLSIPRSVFSFPSFPVLGINVSEYISTS</sequence>
<evidence type="ECO:0000313" key="1">
    <source>
        <dbReference type="EnsemblPlants" id="Ma05_p11870.1"/>
    </source>
</evidence>
<evidence type="ECO:0000313" key="2">
    <source>
        <dbReference type="Proteomes" id="UP000012960"/>
    </source>
</evidence>
<name>A0A804J3G6_MUSAM</name>
<dbReference type="InParanoid" id="A0A804J3G6"/>
<dbReference type="EnsemblPlants" id="Ma05_t11870.1">
    <property type="protein sequence ID" value="Ma05_p11870.1"/>
    <property type="gene ID" value="Ma05_g11870"/>
</dbReference>
<dbReference type="Proteomes" id="UP000012960">
    <property type="component" value="Unplaced"/>
</dbReference>
<accession>A0A804J3G6</accession>
<protein>
    <submittedName>
        <fullName evidence="1">Uncharacterized protein</fullName>
    </submittedName>
</protein>
<reference evidence="1" key="1">
    <citation type="submission" date="2021-05" db="UniProtKB">
        <authorList>
            <consortium name="EnsemblPlants"/>
        </authorList>
    </citation>
    <scope>IDENTIFICATION</scope>
    <source>
        <strain evidence="1">subsp. malaccensis</strain>
    </source>
</reference>
<organism evidence="1 2">
    <name type="scientific">Musa acuminata subsp. malaccensis</name>
    <name type="common">Wild banana</name>
    <name type="synonym">Musa malaccensis</name>
    <dbReference type="NCBI Taxonomy" id="214687"/>
    <lineage>
        <taxon>Eukaryota</taxon>
        <taxon>Viridiplantae</taxon>
        <taxon>Streptophyta</taxon>
        <taxon>Embryophyta</taxon>
        <taxon>Tracheophyta</taxon>
        <taxon>Spermatophyta</taxon>
        <taxon>Magnoliopsida</taxon>
        <taxon>Liliopsida</taxon>
        <taxon>Zingiberales</taxon>
        <taxon>Musaceae</taxon>
        <taxon>Musa</taxon>
    </lineage>
</organism>
<proteinExistence type="predicted"/>